<evidence type="ECO:0000313" key="11">
    <source>
        <dbReference type="Proteomes" id="UP001210211"/>
    </source>
</evidence>
<sequence length="358" mass="37509">MASGNGNGEAGMGPQSNRWYPLRLGSSLVDHSSSTKFCTLRYEFKPASIDKTQPGMLHKSKENRVSVEFHNNQPGKPKVAFEGSSEDYKDTDAVLFFDGDTFCLEKLHRAFKSLKHKRVPGESNGLTGSSAAGTNGGGSSAEPHSPPLPKVARTQAVSRPSMHVNPPVEVEKIDIGGPENTAAMRPMNNKTNTAHQPSNPNPFSPSYPDSRPYGQDQDQDQDDDEHLDILGDDEPGTPNPLQSSHHTSAAVGFDINIPNHHAESDDDLDLFDDMPAENEGLSAAQALRAQVNGSGTGDAQFEQGGQGQETSSTGGESSSSDSSSASGSSSSSSSGSEGSDADGGGADSASSAGDIDIF</sequence>
<protein>
    <recommendedName>
        <fullName evidence="9">Transcription elongation factor Eaf N-terminal domain-containing protein</fullName>
    </recommendedName>
</protein>
<dbReference type="Pfam" id="PF09816">
    <property type="entry name" value="EAF"/>
    <property type="match status" value="1"/>
</dbReference>
<evidence type="ECO:0000256" key="2">
    <source>
        <dbReference type="ARBA" id="ARBA00007798"/>
    </source>
</evidence>
<evidence type="ECO:0000256" key="7">
    <source>
        <dbReference type="ARBA" id="ARBA00023242"/>
    </source>
</evidence>
<comment type="similarity">
    <text evidence="2">Belongs to the EAF family.</text>
</comment>
<dbReference type="PANTHER" id="PTHR15970:SF2">
    <property type="entry name" value="ELL-ASSOCIATED FACTOR EAF"/>
    <property type="match status" value="1"/>
</dbReference>
<gene>
    <name evidence="10" type="ORF">LUZ61_014403</name>
</gene>
<reference evidence="10 11" key="1">
    <citation type="journal article" date="2022" name="Cell">
        <title>Repeat-based holocentromeres influence genome architecture and karyotype evolution.</title>
        <authorList>
            <person name="Hofstatter P.G."/>
            <person name="Thangavel G."/>
            <person name="Lux T."/>
            <person name="Neumann P."/>
            <person name="Vondrak T."/>
            <person name="Novak P."/>
            <person name="Zhang M."/>
            <person name="Costa L."/>
            <person name="Castellani M."/>
            <person name="Scott A."/>
            <person name="Toegelov H."/>
            <person name="Fuchs J."/>
            <person name="Mata-Sucre Y."/>
            <person name="Dias Y."/>
            <person name="Vanzela A.L.L."/>
            <person name="Huettel B."/>
            <person name="Almeida C.C.S."/>
            <person name="Simkova H."/>
            <person name="Souza G."/>
            <person name="Pedrosa-Harand A."/>
            <person name="Macas J."/>
            <person name="Mayer K.F.X."/>
            <person name="Houben A."/>
            <person name="Marques A."/>
        </authorList>
    </citation>
    <scope>NUCLEOTIDE SEQUENCE [LARGE SCALE GENOMIC DNA]</scope>
    <source>
        <strain evidence="10">RhyTen1mFocal</strain>
    </source>
</reference>
<feature type="compositionally biased region" description="Acidic residues" evidence="8">
    <location>
        <begin position="264"/>
        <end position="276"/>
    </location>
</feature>
<feature type="region of interest" description="Disordered" evidence="8">
    <location>
        <begin position="118"/>
        <end position="358"/>
    </location>
</feature>
<evidence type="ECO:0000256" key="8">
    <source>
        <dbReference type="SAM" id="MobiDB-lite"/>
    </source>
</evidence>
<comment type="caution">
    <text evidence="10">The sequence shown here is derived from an EMBL/GenBank/DDBJ whole genome shotgun (WGS) entry which is preliminary data.</text>
</comment>
<feature type="compositionally biased region" description="Low complexity" evidence="8">
    <location>
        <begin position="347"/>
        <end position="358"/>
    </location>
</feature>
<keyword evidence="5" id="KW-0010">Activator</keyword>
<name>A0AAD5Z381_9POAL</name>
<feature type="compositionally biased region" description="Low complexity" evidence="8">
    <location>
        <begin position="297"/>
        <end position="338"/>
    </location>
</feature>
<keyword evidence="7" id="KW-0539">Nucleus</keyword>
<evidence type="ECO:0000256" key="4">
    <source>
        <dbReference type="ARBA" id="ARBA00023015"/>
    </source>
</evidence>
<dbReference type="InterPro" id="IPR027093">
    <property type="entry name" value="EAF_fam"/>
</dbReference>
<comment type="subcellular location">
    <subcellularLocation>
        <location evidence="1">Nucleus</location>
    </subcellularLocation>
</comment>
<evidence type="ECO:0000256" key="3">
    <source>
        <dbReference type="ARBA" id="ARBA00022553"/>
    </source>
</evidence>
<dbReference type="GO" id="GO:0003711">
    <property type="term" value="F:transcription elongation factor activity"/>
    <property type="evidence" value="ECO:0007669"/>
    <property type="project" value="TreeGrafter"/>
</dbReference>
<organism evidence="10 11">
    <name type="scientific">Rhynchospora tenuis</name>
    <dbReference type="NCBI Taxonomy" id="198213"/>
    <lineage>
        <taxon>Eukaryota</taxon>
        <taxon>Viridiplantae</taxon>
        <taxon>Streptophyta</taxon>
        <taxon>Embryophyta</taxon>
        <taxon>Tracheophyta</taxon>
        <taxon>Spermatophyta</taxon>
        <taxon>Magnoliopsida</taxon>
        <taxon>Liliopsida</taxon>
        <taxon>Poales</taxon>
        <taxon>Cyperaceae</taxon>
        <taxon>Cyperoideae</taxon>
        <taxon>Rhynchosporeae</taxon>
        <taxon>Rhynchospora</taxon>
    </lineage>
</organism>
<dbReference type="GO" id="GO:0006368">
    <property type="term" value="P:transcription elongation by RNA polymerase II"/>
    <property type="evidence" value="ECO:0007669"/>
    <property type="project" value="InterPro"/>
</dbReference>
<dbReference type="GO" id="GO:0032783">
    <property type="term" value="C:super elongation complex"/>
    <property type="evidence" value="ECO:0007669"/>
    <property type="project" value="InterPro"/>
</dbReference>
<evidence type="ECO:0000256" key="1">
    <source>
        <dbReference type="ARBA" id="ARBA00004123"/>
    </source>
</evidence>
<dbReference type="Proteomes" id="UP001210211">
    <property type="component" value="Unassembled WGS sequence"/>
</dbReference>
<dbReference type="AlphaFoldDB" id="A0AAD5Z381"/>
<feature type="domain" description="Transcription elongation factor Eaf N-terminal" evidence="9">
    <location>
        <begin position="20"/>
        <end position="119"/>
    </location>
</feature>
<keyword evidence="11" id="KW-1185">Reference proteome</keyword>
<proteinExistence type="inferred from homology"/>
<feature type="compositionally biased region" description="Acidic residues" evidence="8">
    <location>
        <begin position="217"/>
        <end position="235"/>
    </location>
</feature>
<evidence type="ECO:0000256" key="6">
    <source>
        <dbReference type="ARBA" id="ARBA00023163"/>
    </source>
</evidence>
<accession>A0AAD5Z381</accession>
<evidence type="ECO:0000313" key="10">
    <source>
        <dbReference type="EMBL" id="KAJ3685239.1"/>
    </source>
</evidence>
<keyword evidence="6" id="KW-0804">Transcription</keyword>
<dbReference type="InterPro" id="IPR019194">
    <property type="entry name" value="Tscrpt_elong_fac_Eaf_N"/>
</dbReference>
<evidence type="ECO:0000256" key="5">
    <source>
        <dbReference type="ARBA" id="ARBA00023159"/>
    </source>
</evidence>
<keyword evidence="3" id="KW-0597">Phosphoprotein</keyword>
<dbReference type="PANTHER" id="PTHR15970">
    <property type="entry name" value="ELL-ASSOCIATED FACTOR EAF"/>
    <property type="match status" value="1"/>
</dbReference>
<dbReference type="EMBL" id="JAMRDG010000002">
    <property type="protein sequence ID" value="KAJ3685239.1"/>
    <property type="molecule type" value="Genomic_DNA"/>
</dbReference>
<keyword evidence="4" id="KW-0805">Transcription regulation</keyword>
<evidence type="ECO:0000259" key="9">
    <source>
        <dbReference type="Pfam" id="PF09816"/>
    </source>
</evidence>